<evidence type="ECO:0000256" key="22">
    <source>
        <dbReference type="ARBA" id="ARBA00045425"/>
    </source>
</evidence>
<comment type="similarity">
    <text evidence="5 25">Belongs to the cysteine synthase/cystathionine beta-synthase family.</text>
</comment>
<evidence type="ECO:0000256" key="2">
    <source>
        <dbReference type="ARBA" id="ARBA00004123"/>
    </source>
</evidence>
<dbReference type="CDD" id="cd04608">
    <property type="entry name" value="CBS_pair_CBS"/>
    <property type="match status" value="1"/>
</dbReference>
<keyword evidence="15 25" id="KW-0663">Pyridoxal phosphate</keyword>
<evidence type="ECO:0000256" key="9">
    <source>
        <dbReference type="ARBA" id="ARBA00022499"/>
    </source>
</evidence>
<dbReference type="GO" id="GO:0046872">
    <property type="term" value="F:metal ion binding"/>
    <property type="evidence" value="ECO:0007669"/>
    <property type="project" value="UniProtKB-KW"/>
</dbReference>
<dbReference type="SUPFAM" id="SSF53686">
    <property type="entry name" value="Tryptophan synthase beta subunit-like PLP-dependent enzymes"/>
    <property type="match status" value="1"/>
</dbReference>
<dbReference type="Pfam" id="PF00291">
    <property type="entry name" value="PALP"/>
    <property type="match status" value="1"/>
</dbReference>
<comment type="pathway">
    <text evidence="4">Amino-acid biosynthesis; L-cysteine biosynthesis; L-cysteine from L-homocysteine and L-serine: step 1/2.</text>
</comment>
<gene>
    <name evidence="28" type="primary">cbsa</name>
</gene>
<comment type="subunit">
    <text evidence="6">Homotetramer.</text>
</comment>
<proteinExistence type="evidence at transcript level"/>
<keyword evidence="16" id="KW-0408">Iron</keyword>
<keyword evidence="20" id="KW-0539">Nucleus</keyword>
<dbReference type="InterPro" id="IPR046342">
    <property type="entry name" value="CBS_dom_sf"/>
</dbReference>
<dbReference type="InterPro" id="IPR036052">
    <property type="entry name" value="TrpB-like_PALP_sf"/>
</dbReference>
<dbReference type="GO" id="GO:0004122">
    <property type="term" value="F:cystathionine beta-synthase activity"/>
    <property type="evidence" value="ECO:0007669"/>
    <property type="project" value="UniProtKB-UniRule"/>
</dbReference>
<dbReference type="SUPFAM" id="SSF54631">
    <property type="entry name" value="CBS-domain pair"/>
    <property type="match status" value="1"/>
</dbReference>
<evidence type="ECO:0000256" key="1">
    <source>
        <dbReference type="ARBA" id="ARBA00001933"/>
    </source>
</evidence>
<evidence type="ECO:0000256" key="12">
    <source>
        <dbReference type="ARBA" id="ARBA00022617"/>
    </source>
</evidence>
<dbReference type="InterPro" id="IPR050214">
    <property type="entry name" value="Cys_Synth/Cystath_Beta-Synth"/>
</dbReference>
<evidence type="ECO:0000256" key="15">
    <source>
        <dbReference type="ARBA" id="ARBA00022898"/>
    </source>
</evidence>
<dbReference type="UniPathway" id="UPA00136">
    <property type="reaction ID" value="UER00201"/>
</dbReference>
<protein>
    <recommendedName>
        <fullName evidence="21 25">Cystathionine beta-synthase</fullName>
        <ecNumber evidence="7 25">4.2.1.22</ecNumber>
    </recommendedName>
</protein>
<evidence type="ECO:0000256" key="10">
    <source>
        <dbReference type="ARBA" id="ARBA00022553"/>
    </source>
</evidence>
<dbReference type="GO" id="GO:0005634">
    <property type="term" value="C:nucleus"/>
    <property type="evidence" value="ECO:0007669"/>
    <property type="project" value="UniProtKB-SubCell"/>
</dbReference>
<evidence type="ECO:0000256" key="4">
    <source>
        <dbReference type="ARBA" id="ARBA00005003"/>
    </source>
</evidence>
<keyword evidence="14" id="KW-0832">Ubl conjugation</keyword>
<evidence type="ECO:0000256" key="16">
    <source>
        <dbReference type="ARBA" id="ARBA00023004"/>
    </source>
</evidence>
<evidence type="ECO:0000256" key="24">
    <source>
        <dbReference type="PROSITE-ProRule" id="PRU00703"/>
    </source>
</evidence>
<organism evidence="28">
    <name type="scientific">Astyanax mexicanus</name>
    <name type="common">Blind cave fish</name>
    <name type="synonym">Astyanax fasciatus mexicanus</name>
    <dbReference type="NCBI Taxonomy" id="7994"/>
    <lineage>
        <taxon>Eukaryota</taxon>
        <taxon>Metazoa</taxon>
        <taxon>Chordata</taxon>
        <taxon>Craniata</taxon>
        <taxon>Vertebrata</taxon>
        <taxon>Euteleostomi</taxon>
        <taxon>Actinopterygii</taxon>
        <taxon>Neopterygii</taxon>
        <taxon>Teleostei</taxon>
        <taxon>Ostariophysi</taxon>
        <taxon>Characiformes</taxon>
        <taxon>Characoidei</taxon>
        <taxon>Acestrorhamphidae</taxon>
        <taxon>Acestrorhamphinae</taxon>
        <taxon>Astyanax</taxon>
    </lineage>
</organism>
<evidence type="ECO:0000256" key="14">
    <source>
        <dbReference type="ARBA" id="ARBA00022843"/>
    </source>
</evidence>
<dbReference type="EMBL" id="MK801790">
    <property type="protein sequence ID" value="QGA67255.1"/>
    <property type="molecule type" value="mRNA"/>
</dbReference>
<dbReference type="GO" id="GO:0006535">
    <property type="term" value="P:cysteine biosynthetic process from serine"/>
    <property type="evidence" value="ECO:0007669"/>
    <property type="project" value="UniProtKB-UniRule"/>
</dbReference>
<comment type="subcellular location">
    <subcellularLocation>
        <location evidence="3">Cytoplasm</location>
    </subcellularLocation>
    <subcellularLocation>
        <location evidence="2">Nucleus</location>
    </subcellularLocation>
</comment>
<dbReference type="PROSITE" id="PS00901">
    <property type="entry name" value="CYS_SYNTHASE"/>
    <property type="match status" value="1"/>
</dbReference>
<feature type="region of interest" description="Disordered" evidence="26">
    <location>
        <begin position="1"/>
        <end position="30"/>
    </location>
</feature>
<sequence length="569" mass="62545">MPSVPPSKEKGPSSPVCPLTGKNAANSASKVQNQDVVDAAIQLNRDKVASERKWIRPDLSSKCTWRLGAPQTDSPHTHPPRIHASSILPNILQGIGDTPLVRINKITKTFGLKCEMLAKCEYFNAGGSVKDRISLRMVEDAERAGILKPGDTIIEPTSGNTGIGLALAAAVKGYRCIIVMPEKMSLEKVDVLRALGAEIVRTPTSARFDSPESHVGVAWRLKNEIPNSHILDQYRNPSNPLAHYDTTAEEILEQCDVDMLVAGAGTGGTITGIARKLKEKCPNIKIIAVDPEGSILAEPEELNQTDKTQYEVEGIGYDFIPTVLDRTVVDSWYKINDEESFAMARMLIRDEGLLCGGSSGTAMAAAVKAAKELKEGQRCVVILPDSIRNYMSKFLSDKWMFQKGFLTEEDIMVSKPWWWNLRLQSLNLSAPLTVLPTVTCQKTIKILKEKGFDQAPVVNESGVILGMVTLGNMLASVLAGKVKPSDPVSKVLYKQFKQIRLTDNMGKLSRILETDHFALVVHEQIQYLTDGSTTLKQMVFGVVTAIDLLNFVTAREKRERSVSECTDEL</sequence>
<keyword evidence="12" id="KW-0349">Heme</keyword>
<dbReference type="GO" id="GO:0050667">
    <property type="term" value="P:homocysteine metabolic process"/>
    <property type="evidence" value="ECO:0007669"/>
    <property type="project" value="UniProtKB-ARBA"/>
</dbReference>
<evidence type="ECO:0000256" key="5">
    <source>
        <dbReference type="ARBA" id="ARBA00007103"/>
    </source>
</evidence>
<keyword evidence="17 24" id="KW-0129">CBS domain</keyword>
<dbReference type="SMART" id="SM00116">
    <property type="entry name" value="CBS"/>
    <property type="match status" value="1"/>
</dbReference>
<dbReference type="PROSITE" id="PS51371">
    <property type="entry name" value="CBS"/>
    <property type="match status" value="1"/>
</dbReference>
<evidence type="ECO:0000259" key="27">
    <source>
        <dbReference type="PROSITE" id="PS51371"/>
    </source>
</evidence>
<evidence type="ECO:0000256" key="13">
    <source>
        <dbReference type="ARBA" id="ARBA00022723"/>
    </source>
</evidence>
<dbReference type="EMBL" id="MN186090">
    <property type="protein sequence ID" value="QIE05310.1"/>
    <property type="molecule type" value="Genomic_DNA"/>
</dbReference>
<evidence type="ECO:0000256" key="17">
    <source>
        <dbReference type="ARBA" id="ARBA00023122"/>
    </source>
</evidence>
<name>A0A5Q0TK35_ASTMX</name>
<comment type="cofactor">
    <cofactor evidence="1 25">
        <name>pyridoxal 5'-phosphate</name>
        <dbReference type="ChEBI" id="CHEBI:597326"/>
    </cofactor>
</comment>
<keyword evidence="13" id="KW-0479">Metal-binding</keyword>
<dbReference type="PANTHER" id="PTHR10314">
    <property type="entry name" value="CYSTATHIONINE BETA-SYNTHASE"/>
    <property type="match status" value="1"/>
</dbReference>
<feature type="domain" description="CBS" evidence="27">
    <location>
        <begin position="427"/>
        <end position="485"/>
    </location>
</feature>
<dbReference type="FunFam" id="3.40.50.1100:FF:000118">
    <property type="entry name" value="Related to CYS4-cystathionine beta-synthase"/>
    <property type="match status" value="1"/>
</dbReference>
<dbReference type="InterPro" id="IPR000644">
    <property type="entry name" value="CBS_dom"/>
</dbReference>
<evidence type="ECO:0000313" key="28">
    <source>
        <dbReference type="EMBL" id="QGA67255.1"/>
    </source>
</evidence>
<keyword evidence="11 25" id="KW-0028">Amino-acid biosynthesis</keyword>
<keyword evidence="9" id="KW-1017">Isopeptide bond</keyword>
<evidence type="ECO:0000256" key="11">
    <source>
        <dbReference type="ARBA" id="ARBA00022605"/>
    </source>
</evidence>
<evidence type="ECO:0000256" key="19">
    <source>
        <dbReference type="ARBA" id="ARBA00023239"/>
    </source>
</evidence>
<dbReference type="EC" id="4.2.1.22" evidence="7 25"/>
<dbReference type="AlphaFoldDB" id="A0A5Q0TK35"/>
<dbReference type="InterPro" id="IPR001926">
    <property type="entry name" value="TrpB-like_PALP"/>
</dbReference>
<dbReference type="InterPro" id="IPR005857">
    <property type="entry name" value="Cysta_beta_synth"/>
</dbReference>
<evidence type="ECO:0000256" key="7">
    <source>
        <dbReference type="ARBA" id="ARBA00012041"/>
    </source>
</evidence>
<comment type="function">
    <text evidence="22">Hydro-lyase catalyzing the first step of the transsulfuration pathway, where the hydroxyl group of L-serine is displaced by L-homocysteine in a beta-replacement reaction to form L-cystathionine, the precursor of L-cysteine. This catabolic route allows the elimination of L-methionine and the toxic metabolite L-homocysteine. Also involved in the production of hydrogen sulfide, a gasotransmitter with signaling and cytoprotective effects on neurons.</text>
</comment>
<evidence type="ECO:0000256" key="8">
    <source>
        <dbReference type="ARBA" id="ARBA00022490"/>
    </source>
</evidence>
<dbReference type="FunFam" id="3.10.580.10:FF:000014">
    <property type="entry name" value="Cystathionine beta-synthase"/>
    <property type="match status" value="1"/>
</dbReference>
<dbReference type="Gene3D" id="3.40.50.1100">
    <property type="match status" value="2"/>
</dbReference>
<dbReference type="NCBIfam" id="TIGR01137">
    <property type="entry name" value="cysta_beta"/>
    <property type="match status" value="1"/>
</dbReference>
<dbReference type="GO" id="GO:0005737">
    <property type="term" value="C:cytoplasm"/>
    <property type="evidence" value="ECO:0007669"/>
    <property type="project" value="UniProtKB-SubCell"/>
</dbReference>
<accession>A0A5Q0TK35</accession>
<dbReference type="CDD" id="cd01561">
    <property type="entry name" value="CBS_like"/>
    <property type="match status" value="1"/>
</dbReference>
<keyword evidence="10" id="KW-0597">Phosphoprotein</keyword>
<keyword evidence="18 25" id="KW-0198">Cysteine biosynthesis</keyword>
<evidence type="ECO:0000256" key="20">
    <source>
        <dbReference type="ARBA" id="ARBA00023242"/>
    </source>
</evidence>
<evidence type="ECO:0000256" key="21">
    <source>
        <dbReference type="ARBA" id="ARBA00026192"/>
    </source>
</evidence>
<dbReference type="Gene3D" id="3.10.580.10">
    <property type="entry name" value="CBS-domain"/>
    <property type="match status" value="1"/>
</dbReference>
<evidence type="ECO:0000256" key="3">
    <source>
        <dbReference type="ARBA" id="ARBA00004496"/>
    </source>
</evidence>
<evidence type="ECO:0000256" key="26">
    <source>
        <dbReference type="SAM" id="MobiDB-lite"/>
    </source>
</evidence>
<evidence type="ECO:0000256" key="6">
    <source>
        <dbReference type="ARBA" id="ARBA00011881"/>
    </source>
</evidence>
<reference evidence="28" key="1">
    <citation type="submission" date="2019-04" db="EMBL/GenBank/DDBJ databases">
        <authorList>
            <person name="Ma L."/>
            <person name="Jeffery W.R."/>
        </authorList>
    </citation>
    <scope>NUCLEOTIDE SEQUENCE</scope>
    <source>
        <strain evidence="28">Pachon</strain>
        <tissue evidence="28">Embryos</tissue>
    </source>
</reference>
<evidence type="ECO:0000256" key="23">
    <source>
        <dbReference type="ARBA" id="ARBA00047490"/>
    </source>
</evidence>
<dbReference type="FunFam" id="3.40.50.1100:FF:000003">
    <property type="entry name" value="Cystathionine beta-synthase"/>
    <property type="match status" value="1"/>
</dbReference>
<dbReference type="InterPro" id="IPR001216">
    <property type="entry name" value="P-phosphate_BS"/>
</dbReference>
<evidence type="ECO:0000256" key="25">
    <source>
        <dbReference type="RuleBase" id="RU361204"/>
    </source>
</evidence>
<dbReference type="OrthoDB" id="728at2759"/>
<evidence type="ECO:0000256" key="18">
    <source>
        <dbReference type="ARBA" id="ARBA00023192"/>
    </source>
</evidence>
<keyword evidence="19 25" id="KW-0456">Lyase</keyword>
<dbReference type="Pfam" id="PF00571">
    <property type="entry name" value="CBS"/>
    <property type="match status" value="1"/>
</dbReference>
<comment type="catalytic activity">
    <reaction evidence="23 25">
        <text>L-homocysteine + L-serine = L,L-cystathionine + H2O</text>
        <dbReference type="Rhea" id="RHEA:10112"/>
        <dbReference type="ChEBI" id="CHEBI:15377"/>
        <dbReference type="ChEBI" id="CHEBI:33384"/>
        <dbReference type="ChEBI" id="CHEBI:58161"/>
        <dbReference type="ChEBI" id="CHEBI:58199"/>
        <dbReference type="EC" id="4.2.1.22"/>
    </reaction>
</comment>
<dbReference type="GO" id="GO:0019343">
    <property type="term" value="P:cysteine biosynthetic process via cystathionine"/>
    <property type="evidence" value="ECO:0007669"/>
    <property type="project" value="UniProtKB-UniRule"/>
</dbReference>
<dbReference type="InterPro" id="IPR046353">
    <property type="entry name" value="CBS_C"/>
</dbReference>
<keyword evidence="8" id="KW-0963">Cytoplasm</keyword>